<evidence type="ECO:0000259" key="2">
    <source>
        <dbReference type="PROSITE" id="PS51192"/>
    </source>
</evidence>
<keyword evidence="5" id="KW-1185">Reference proteome</keyword>
<dbReference type="GO" id="GO:0003677">
    <property type="term" value="F:DNA binding"/>
    <property type="evidence" value="ECO:0007669"/>
    <property type="project" value="UniProtKB-KW"/>
</dbReference>
<evidence type="ECO:0000313" key="5">
    <source>
        <dbReference type="Proteomes" id="UP000298017"/>
    </source>
</evidence>
<accession>A0AAX2SBC8</accession>
<dbReference type="GO" id="GO:0005829">
    <property type="term" value="C:cytosol"/>
    <property type="evidence" value="ECO:0007669"/>
    <property type="project" value="TreeGrafter"/>
</dbReference>
<evidence type="ECO:0000313" key="4">
    <source>
        <dbReference type="EMBL" id="TFH99011.1"/>
    </source>
</evidence>
<dbReference type="InterPro" id="IPR025285">
    <property type="entry name" value="DUF4145"/>
</dbReference>
<dbReference type="Pfam" id="PF04313">
    <property type="entry name" value="HSDR_N"/>
    <property type="match status" value="1"/>
</dbReference>
<dbReference type="EMBL" id="SPNK01000017">
    <property type="protein sequence ID" value="TFH99011.1"/>
    <property type="molecule type" value="Genomic_DNA"/>
</dbReference>
<dbReference type="AlphaFoldDB" id="A0AAX2SBC8"/>
<dbReference type="InterPro" id="IPR001650">
    <property type="entry name" value="Helicase_C-like"/>
</dbReference>
<dbReference type="Pfam" id="PF04851">
    <property type="entry name" value="ResIII"/>
    <property type="match status" value="1"/>
</dbReference>
<keyword evidence="1" id="KW-0175">Coiled coil</keyword>
<dbReference type="Pfam" id="PF13643">
    <property type="entry name" value="DUF4145"/>
    <property type="match status" value="1"/>
</dbReference>
<dbReference type="InterPro" id="IPR006935">
    <property type="entry name" value="Helicase/UvrB_N"/>
</dbReference>
<dbReference type="CDD" id="cd18799">
    <property type="entry name" value="SF2_C_EcoAI-like"/>
    <property type="match status" value="1"/>
</dbReference>
<proteinExistence type="predicted"/>
<dbReference type="Pfam" id="PF00271">
    <property type="entry name" value="Helicase_C"/>
    <property type="match status" value="1"/>
</dbReference>
<dbReference type="InterPro" id="IPR050742">
    <property type="entry name" value="Helicase_Restrict-Modif_Enz"/>
</dbReference>
<dbReference type="SMART" id="SM00487">
    <property type="entry name" value="DEXDc"/>
    <property type="match status" value="1"/>
</dbReference>
<dbReference type="InterPro" id="IPR007409">
    <property type="entry name" value="Restrct_endonuc_type1_HsdR_N"/>
</dbReference>
<dbReference type="RefSeq" id="WP_135010915.1">
    <property type="nucleotide sequence ID" value="NZ_CP157319.1"/>
</dbReference>
<sequence>MGNFDFMRAEWPELYEDCARAESYVMSDPRSACFYSRRAIEVLVGFLFDMENLREAYASDLAARTNDSAFVAVTGPAIQAKLNLIRKNGNTAVHRTGPISRQQSLPVLKELHHVMIWAALRYTRHPDTVDPHAVFDPQVAAQAAPLTREQVVQLAQKFKDQDAKYQKLLKERDDLAAQQQATIEELQAAVRAGREVPVARDDRDLNENETRATNIDTLLFEAGWELSDPRDREFTVSGMPTASGTGRVDYVLWGTDGRPLAIVEAKASHVSLRDGQHQAKLYADALEREHGRRPVIFLSNGYEHEIWDDAAGYPPRRVQGFYTRDELELAIQRRGTRAALAQAPIDESIAGFERPYQTRAIRAVDDAFDRKQRAALLVMATGSGKTRTAIALVKQLQEQNWAKNVLFLADRTALVRQAKRAFAELLTDTASVNLVDERHGTGRVYLSTYPTMLNLIHENEGGVRRFGPGFFDLVIVDEAHRSVYQKYRAIFEHFDSLLLGLTATPKDDIDHNTYQLFALEDGVPTDAYTLEEAVADGKLVPPRGKEISTGFIRRGMRYHERTEEERERWDEIDWGEGEIPDEVSSEEINRVLFNTDTVDKVLATVMESGHRVANGDRLGKTIIFARNQRHAEFIQERFDAQYPGYGGRFASVITHGSRHAQSLIDNFSDPEKEPHIAISVDMLDTGVDVPDVVNLVFFKPVRSKTKFWQMIGRGTRLRPDLFGPGRDKEDFLVFDCCGNLDFFNQDLPEPKGSVPKSLSQRIVEHRVRMICGIDSQAKRDHAAGDLRQLREDTASSLQRYVLGMNRENVLVRPHLRLVERFGQPEAWQTLDESSAQDVVDNLAGLPSSEQDPDVDAKSFDLLVLRYQVALLDGDDAAGESYRARIQEIAEQLRGKDKIPAVQKQLEILDAAAGDEWWQDVTLPMLDVLRQRVRGLVGLIEKTRRNPVYTDFQDTLEEIRDVELQPRAPGTDLARFEQKARAFLTQHMDHVAIERLRRNKPLTAADLASLEEMMIEHGVGDRDALRDAAERNQGMGLLIRKLVGMERVEVSTLFAEYLNDSTHTVEQIRFIERVIDELTRNGAMEPGRLYEPPFTDIAWSGPEVLFEEEDVDRIIDLSTLVRRRAVPAEALPPTG</sequence>
<feature type="domain" description="Helicase ATP-binding" evidence="2">
    <location>
        <begin position="366"/>
        <end position="523"/>
    </location>
</feature>
<dbReference type="PANTHER" id="PTHR47396">
    <property type="entry name" value="TYPE I RESTRICTION ENZYME ECOKI R PROTEIN"/>
    <property type="match status" value="1"/>
</dbReference>
<comment type="caution">
    <text evidence="4">The sequence shown here is derived from an EMBL/GenBank/DDBJ whole genome shotgun (WGS) entry which is preliminary data.</text>
</comment>
<dbReference type="Gene3D" id="3.90.1570.30">
    <property type="match status" value="1"/>
</dbReference>
<dbReference type="GO" id="GO:0005524">
    <property type="term" value="F:ATP binding"/>
    <property type="evidence" value="ECO:0007669"/>
    <property type="project" value="UniProtKB-KW"/>
</dbReference>
<dbReference type="InterPro" id="IPR014001">
    <property type="entry name" value="Helicase_ATP-bd"/>
</dbReference>
<dbReference type="PROSITE" id="PS51194">
    <property type="entry name" value="HELICASE_CTER"/>
    <property type="match status" value="1"/>
</dbReference>
<dbReference type="SUPFAM" id="SSF52540">
    <property type="entry name" value="P-loop containing nucleoside triphosphate hydrolases"/>
    <property type="match status" value="1"/>
</dbReference>
<organism evidence="4 5">
    <name type="scientific">Kocuria rhizophila</name>
    <dbReference type="NCBI Taxonomy" id="72000"/>
    <lineage>
        <taxon>Bacteria</taxon>
        <taxon>Bacillati</taxon>
        <taxon>Actinomycetota</taxon>
        <taxon>Actinomycetes</taxon>
        <taxon>Micrococcales</taxon>
        <taxon>Micrococcaceae</taxon>
        <taxon>Kocuria</taxon>
    </lineage>
</organism>
<dbReference type="Pfam" id="PF08463">
    <property type="entry name" value="EcoEI_R_C"/>
    <property type="match status" value="1"/>
</dbReference>
<dbReference type="Proteomes" id="UP000298017">
    <property type="component" value="Unassembled WGS sequence"/>
</dbReference>
<reference evidence="4 5" key="1">
    <citation type="submission" date="2019-03" db="EMBL/GenBank/DDBJ databases">
        <title>Genome Sequencing and Assembly of Various Microbes Isolated from Alder Root Nodule.</title>
        <authorList>
            <person name="Swanson E."/>
            <person name="Sevigny J.L."/>
            <person name="Pesce C."/>
            <person name="Davis I."/>
            <person name="Kleiner V."/>
            <person name="Tisa L."/>
        </authorList>
    </citation>
    <scope>NUCLEOTIDE SEQUENCE [LARGE SCALE GENOMIC DNA]</scope>
    <source>
        <strain evidence="4 5">4R-31</strain>
    </source>
</reference>
<dbReference type="CDD" id="cd18032">
    <property type="entry name" value="DEXHc_RE_I_III_res"/>
    <property type="match status" value="1"/>
</dbReference>
<feature type="coiled-coil region" evidence="1">
    <location>
        <begin position="158"/>
        <end position="189"/>
    </location>
</feature>
<dbReference type="InterPro" id="IPR027417">
    <property type="entry name" value="P-loop_NTPase"/>
</dbReference>
<dbReference type="Gene3D" id="3.40.50.300">
    <property type="entry name" value="P-loop containing nucleotide triphosphate hydrolases"/>
    <property type="match status" value="2"/>
</dbReference>
<dbReference type="PROSITE" id="PS51192">
    <property type="entry name" value="HELICASE_ATP_BIND_1"/>
    <property type="match status" value="1"/>
</dbReference>
<feature type="domain" description="Helicase C-terminal" evidence="3">
    <location>
        <begin position="597"/>
        <end position="759"/>
    </location>
</feature>
<evidence type="ECO:0000259" key="3">
    <source>
        <dbReference type="PROSITE" id="PS51194"/>
    </source>
</evidence>
<dbReference type="PANTHER" id="PTHR47396:SF1">
    <property type="entry name" value="ATP-DEPENDENT HELICASE IRC3-RELATED"/>
    <property type="match status" value="1"/>
</dbReference>
<dbReference type="GO" id="GO:0009307">
    <property type="term" value="P:DNA restriction-modification system"/>
    <property type="evidence" value="ECO:0007669"/>
    <property type="project" value="UniProtKB-KW"/>
</dbReference>
<dbReference type="InterPro" id="IPR013670">
    <property type="entry name" value="EcoEI_R_C_dom"/>
</dbReference>
<dbReference type="GO" id="GO:0009035">
    <property type="term" value="F:type I site-specific deoxyribonuclease activity"/>
    <property type="evidence" value="ECO:0007669"/>
    <property type="project" value="UniProtKB-EC"/>
</dbReference>
<name>A0AAX2SBC8_KOCRH</name>
<evidence type="ECO:0000256" key="1">
    <source>
        <dbReference type="SAM" id="Coils"/>
    </source>
</evidence>
<protein>
    <submittedName>
        <fullName evidence="4">DUF4145 domain-containing protein</fullName>
    </submittedName>
</protein>
<gene>
    <name evidence="4" type="ORF">E4P33_11140</name>
</gene>